<accession>A0A9X0QDN1</accession>
<proteinExistence type="predicted"/>
<name>A0A9X0QDN1_9BACT</name>
<dbReference type="Pfam" id="PF05729">
    <property type="entry name" value="NACHT"/>
    <property type="match status" value="1"/>
</dbReference>
<feature type="domain" description="NACHT" evidence="1">
    <location>
        <begin position="255"/>
        <end position="430"/>
    </location>
</feature>
<dbReference type="InterPro" id="IPR027417">
    <property type="entry name" value="P-loop_NTPase"/>
</dbReference>
<dbReference type="Proteomes" id="UP000535182">
    <property type="component" value="Unassembled WGS sequence"/>
</dbReference>
<sequence length="1218" mass="138012">MPAQYYFDELDPISFQRLVNALLVLRYGEGIRLLPIRGADGGRDAETPPNSVFFAVDVPPPLDKRDRAIVNPGRYLFQVKHHRMADQPASAMRARVVQDFADELSTNVVTREGDSKVDFFFLITNVPSSRDTFQKVDEKRKEYLKNRSDLHAEVLWQDHLTAWLDQAASVWSAFPEIFAGRIVPTVGQIAADPSGGILLSIKLALKAQLLRDSVIRFRQVNLEQRLVLNLMPEQYFRLSALSLLLSSENRHFSKIILEGGPGQGKSTVTQMVAQIYRSLLTGSDSEYLRYSSQVRRVHLPIRVELRLFAEWLGTSDRSVEQYLAESFSKDSGGAVITVEDIHQIVRKQNVLLIFDGLDEVGSDTLRDVVVAKIVDTVTRLETAAEAELRVIVTSRPPAIAGRLDALSGFNRIQLQPLSDNRVNLYVERWTEVQCVDLADRERVTASFSKRRGEDHVAALVKNPMQLSVLLHFIRLKGEAFPDKRAELYREYFKTVIDRDVEKSPELRKNRDDIETLHEVIGFTIHSRAEGTNSAARLPRTELIQLVRDWFQSEGRKTDLGEGLFRIGEERLGLIVALSGEGELTQYGFEIQPIREYFAAAFINDKCEVNAHDLFELMIRRPFWKEVARFFAGLRRVNERADLLSRARQLDLDGDDGWRSDGATIIHQLLLEGVLNAPGHVHREALSFLISSLDPKNGGVRVHPKDLVMNLPHLIAVCDSDRPRQELSVLLGTSRTWADYSDLERLWSVCNRVLSSEELFKGLDEYSGDSKIEATMKLRWPLKAERSFAEELEHAGKLNDIPAEIIVRPWYWAASTDKDLRNLESTKKHHELLIEQFAFKGIFDCLPIEIDSSPFAVWQLSGLLHSAGMVFQNESSPSKGMNIETDFSGISDELIPQIKSLLVGLDLIVRSSGKDRRKTTIEFINRLTEMTFSEGLISLVAGRCTTTLSGYVYGHQRVIRDGRSLWRHRSRESRIPTYMQWKELRSAILPLFRAAFPEDYDKHGRSMSTQLIGRDFHRSMQSHVMWDGKLTPLIALVTNKNSAKGQRASEWLTRIPIQQYWLQSFVTEANVLDVLEMMVIHPLNGSGNKLPLTSDQVILISEIVEKSKDDRSISGVLFAFQGLKKWGRIRGKTVGKILESSPNNSLRGTHLFQRHEYHNARFPTVLANSADKIVEKSLKVSSALSSAAAKYVSENRPSKLPPLREAAGITAQPFRIDLK</sequence>
<organism evidence="2 3">
    <name type="scientific">Tunturiibacter gelidiferens</name>
    <dbReference type="NCBI Taxonomy" id="3069689"/>
    <lineage>
        <taxon>Bacteria</taxon>
        <taxon>Pseudomonadati</taxon>
        <taxon>Acidobacteriota</taxon>
        <taxon>Terriglobia</taxon>
        <taxon>Terriglobales</taxon>
        <taxon>Acidobacteriaceae</taxon>
        <taxon>Tunturiibacter</taxon>
    </lineage>
</organism>
<dbReference type="EMBL" id="JACHEB010000004">
    <property type="protein sequence ID" value="MBB5328422.1"/>
    <property type="molecule type" value="Genomic_DNA"/>
</dbReference>
<reference evidence="2 3" key="1">
    <citation type="submission" date="2020-08" db="EMBL/GenBank/DDBJ databases">
        <title>Genomic Encyclopedia of Type Strains, Phase IV (KMG-V): Genome sequencing to study the core and pangenomes of soil and plant-associated prokaryotes.</title>
        <authorList>
            <person name="Whitman W."/>
        </authorList>
    </citation>
    <scope>NUCLEOTIDE SEQUENCE [LARGE SCALE GENOMIC DNA]</scope>
    <source>
        <strain evidence="2 3">X5P2</strain>
    </source>
</reference>
<evidence type="ECO:0000259" key="1">
    <source>
        <dbReference type="Pfam" id="PF05729"/>
    </source>
</evidence>
<dbReference type="InterPro" id="IPR007111">
    <property type="entry name" value="NACHT_NTPase"/>
</dbReference>
<evidence type="ECO:0000313" key="2">
    <source>
        <dbReference type="EMBL" id="MBB5328422.1"/>
    </source>
</evidence>
<evidence type="ECO:0000313" key="3">
    <source>
        <dbReference type="Proteomes" id="UP000535182"/>
    </source>
</evidence>
<dbReference type="AlphaFoldDB" id="A0A9X0QDN1"/>
<protein>
    <recommendedName>
        <fullName evidence="1">NACHT domain-containing protein</fullName>
    </recommendedName>
</protein>
<dbReference type="SUPFAM" id="SSF52540">
    <property type="entry name" value="P-loop containing nucleoside triphosphate hydrolases"/>
    <property type="match status" value="1"/>
</dbReference>
<gene>
    <name evidence="2" type="ORF">HDF14_002032</name>
</gene>
<comment type="caution">
    <text evidence="2">The sequence shown here is derived from an EMBL/GenBank/DDBJ whole genome shotgun (WGS) entry which is preliminary data.</text>
</comment>
<dbReference type="RefSeq" id="WP_183975907.1">
    <property type="nucleotide sequence ID" value="NZ_JACHEB010000004.1"/>
</dbReference>
<keyword evidence="3" id="KW-1185">Reference proteome</keyword>
<dbReference type="Gene3D" id="3.40.50.300">
    <property type="entry name" value="P-loop containing nucleotide triphosphate hydrolases"/>
    <property type="match status" value="1"/>
</dbReference>